<feature type="domain" description="Serine aminopeptidase S33" evidence="1">
    <location>
        <begin position="72"/>
        <end position="206"/>
    </location>
</feature>
<dbReference type="Gene3D" id="3.40.50.1820">
    <property type="entry name" value="alpha/beta hydrolase"/>
    <property type="match status" value="1"/>
</dbReference>
<dbReference type="GO" id="GO:0016787">
    <property type="term" value="F:hydrolase activity"/>
    <property type="evidence" value="ECO:0007669"/>
    <property type="project" value="UniProtKB-KW"/>
</dbReference>
<dbReference type="InterPro" id="IPR029058">
    <property type="entry name" value="AB_hydrolase_fold"/>
</dbReference>
<dbReference type="PANTHER" id="PTHR12277:SF81">
    <property type="entry name" value="PROTEIN ABHD13"/>
    <property type="match status" value="1"/>
</dbReference>
<reference evidence="2" key="1">
    <citation type="submission" date="2022-05" db="EMBL/GenBank/DDBJ databases">
        <title>Schlegelella sp. nov., isolated from mangrove soil.</title>
        <authorList>
            <person name="Liu Y."/>
            <person name="Ge X."/>
            <person name="Liu W."/>
        </authorList>
    </citation>
    <scope>NUCLEOTIDE SEQUENCE</scope>
    <source>
        <strain evidence="2">S2-27</strain>
    </source>
</reference>
<evidence type="ECO:0000313" key="2">
    <source>
        <dbReference type="EMBL" id="MCM5678400.1"/>
    </source>
</evidence>
<keyword evidence="3" id="KW-1185">Reference proteome</keyword>
<dbReference type="SUPFAM" id="SSF53474">
    <property type="entry name" value="alpha/beta-Hydrolases"/>
    <property type="match status" value="1"/>
</dbReference>
<name>A0ABT0YI65_9BURK</name>
<protein>
    <submittedName>
        <fullName evidence="2">Alpha/beta hydrolase</fullName>
    </submittedName>
</protein>
<dbReference type="PANTHER" id="PTHR12277">
    <property type="entry name" value="ALPHA/BETA HYDROLASE DOMAIN-CONTAINING PROTEIN"/>
    <property type="match status" value="1"/>
</dbReference>
<accession>A0ABT0YI65</accession>
<dbReference type="Proteomes" id="UP001165541">
    <property type="component" value="Unassembled WGS sequence"/>
</dbReference>
<sequence>MADLPDRRRRLVTAALAGSAVWLAGCAERFFFYPDQRIYATPGTYGLAAEDVEIAGPEGERLHAWWLPAPGAARGTVLHAHGNAANVSNHLPLIAWLPEAGFNVLSFDYRGYGRSTGRPSLEGVVDDTLAALRHLRGRHGIDPRRLAVLGQSLGGATALRAVARSPDGVRLLIVDSAFSSYQGIAEEAAAASAPLRWLAPLLLPTLPGPSDDPLAAVARLSMPVLVMHGTADEVIGHHHGVALHAAAREPKQWLPVPGGHHIDGLTRADVRDRVLRALHDALA</sequence>
<organism evidence="2 3">
    <name type="scientific">Caldimonas mangrovi</name>
    <dbReference type="NCBI Taxonomy" id="2944811"/>
    <lineage>
        <taxon>Bacteria</taxon>
        <taxon>Pseudomonadati</taxon>
        <taxon>Pseudomonadota</taxon>
        <taxon>Betaproteobacteria</taxon>
        <taxon>Burkholderiales</taxon>
        <taxon>Sphaerotilaceae</taxon>
        <taxon>Caldimonas</taxon>
    </lineage>
</organism>
<evidence type="ECO:0000259" key="1">
    <source>
        <dbReference type="Pfam" id="PF12146"/>
    </source>
</evidence>
<dbReference type="PROSITE" id="PS51257">
    <property type="entry name" value="PROKAR_LIPOPROTEIN"/>
    <property type="match status" value="1"/>
</dbReference>
<proteinExistence type="predicted"/>
<dbReference type="InterPro" id="IPR022742">
    <property type="entry name" value="Hydrolase_4"/>
</dbReference>
<gene>
    <name evidence="2" type="ORF">M8A51_02520</name>
</gene>
<dbReference type="Pfam" id="PF12146">
    <property type="entry name" value="Hydrolase_4"/>
    <property type="match status" value="1"/>
</dbReference>
<dbReference type="EMBL" id="JAMKFE010000001">
    <property type="protein sequence ID" value="MCM5678400.1"/>
    <property type="molecule type" value="Genomic_DNA"/>
</dbReference>
<keyword evidence="2" id="KW-0378">Hydrolase</keyword>
<comment type="caution">
    <text evidence="2">The sequence shown here is derived from an EMBL/GenBank/DDBJ whole genome shotgun (WGS) entry which is preliminary data.</text>
</comment>
<dbReference type="RefSeq" id="WP_251776530.1">
    <property type="nucleotide sequence ID" value="NZ_JAMKFE010000001.1"/>
</dbReference>
<evidence type="ECO:0000313" key="3">
    <source>
        <dbReference type="Proteomes" id="UP001165541"/>
    </source>
</evidence>